<dbReference type="SMART" id="SM00530">
    <property type="entry name" value="HTH_XRE"/>
    <property type="match status" value="1"/>
</dbReference>
<evidence type="ECO:0000313" key="3">
    <source>
        <dbReference type="EMBL" id="SHF76145.1"/>
    </source>
</evidence>
<dbReference type="RefSeq" id="WP_073167776.1">
    <property type="nucleotide sequence ID" value="NZ_FQUW01000074.1"/>
</dbReference>
<evidence type="ECO:0000313" key="4">
    <source>
        <dbReference type="Proteomes" id="UP000184196"/>
    </source>
</evidence>
<protein>
    <submittedName>
        <fullName evidence="3">Transcriptional regulator, contains XRE-family HTH domain</fullName>
    </submittedName>
</protein>
<dbReference type="Proteomes" id="UP000184196">
    <property type="component" value="Unassembled WGS sequence"/>
</dbReference>
<evidence type="ECO:0000259" key="2">
    <source>
        <dbReference type="PROSITE" id="PS50943"/>
    </source>
</evidence>
<organism evidence="3 4">
    <name type="scientific">Desulfofundulus australicus DSM 11792</name>
    <dbReference type="NCBI Taxonomy" id="1121425"/>
    <lineage>
        <taxon>Bacteria</taxon>
        <taxon>Bacillati</taxon>
        <taxon>Bacillota</taxon>
        <taxon>Clostridia</taxon>
        <taxon>Eubacteriales</taxon>
        <taxon>Peptococcaceae</taxon>
        <taxon>Desulfofundulus</taxon>
    </lineage>
</organism>
<gene>
    <name evidence="3" type="ORF">SAMN02745218_03013</name>
</gene>
<keyword evidence="4" id="KW-1185">Reference proteome</keyword>
<reference evidence="4" key="1">
    <citation type="submission" date="2016-11" db="EMBL/GenBank/DDBJ databases">
        <authorList>
            <person name="Varghese N."/>
            <person name="Submissions S."/>
        </authorList>
    </citation>
    <scope>NUCLEOTIDE SEQUENCE [LARGE SCALE GENOMIC DNA]</scope>
    <source>
        <strain evidence="4">DSM 11792</strain>
    </source>
</reference>
<dbReference type="AlphaFoldDB" id="A0A1M5EAC4"/>
<dbReference type="PROSITE" id="PS50943">
    <property type="entry name" value="HTH_CROC1"/>
    <property type="match status" value="1"/>
</dbReference>
<dbReference type="SUPFAM" id="SSF47413">
    <property type="entry name" value="lambda repressor-like DNA-binding domains"/>
    <property type="match status" value="1"/>
</dbReference>
<feature type="compositionally biased region" description="Basic and acidic residues" evidence="1">
    <location>
        <begin position="70"/>
        <end position="89"/>
    </location>
</feature>
<proteinExistence type="predicted"/>
<feature type="domain" description="HTH cro/C1-type" evidence="2">
    <location>
        <begin position="6"/>
        <end position="65"/>
    </location>
</feature>
<dbReference type="InterPro" id="IPR001387">
    <property type="entry name" value="Cro/C1-type_HTH"/>
</dbReference>
<name>A0A1M5EAC4_9FIRM</name>
<feature type="region of interest" description="Disordered" evidence="1">
    <location>
        <begin position="68"/>
        <end position="89"/>
    </location>
</feature>
<accession>A0A1M5EAC4</accession>
<sequence length="144" mass="16688">MGTNQVRYFREKAGLSVKELARKTNLHTAWVLQVERAENSWGRTPWGYDTDKKFADALGVKLADLFSDYRPPERPKEEPQPVRQRSNEEIAEELRLLNERRQQKIVGEREIYDAMDEVEQWCPGVVCGPGARKHDFSKAKGDNK</sequence>
<dbReference type="GO" id="GO:0003677">
    <property type="term" value="F:DNA binding"/>
    <property type="evidence" value="ECO:0007669"/>
    <property type="project" value="InterPro"/>
</dbReference>
<dbReference type="InterPro" id="IPR010982">
    <property type="entry name" value="Lambda_DNA-bd_dom_sf"/>
</dbReference>
<dbReference type="CDD" id="cd00093">
    <property type="entry name" value="HTH_XRE"/>
    <property type="match status" value="1"/>
</dbReference>
<dbReference type="EMBL" id="FQUW01000074">
    <property type="protein sequence ID" value="SHF76145.1"/>
    <property type="molecule type" value="Genomic_DNA"/>
</dbReference>
<dbReference type="Gene3D" id="1.10.260.40">
    <property type="entry name" value="lambda repressor-like DNA-binding domains"/>
    <property type="match status" value="1"/>
</dbReference>
<evidence type="ECO:0000256" key="1">
    <source>
        <dbReference type="SAM" id="MobiDB-lite"/>
    </source>
</evidence>